<dbReference type="Gene3D" id="3.40.50.1580">
    <property type="entry name" value="Nucleoside phosphorylase domain"/>
    <property type="match status" value="1"/>
</dbReference>
<dbReference type="GO" id="GO:0009116">
    <property type="term" value="P:nucleoside metabolic process"/>
    <property type="evidence" value="ECO:0007669"/>
    <property type="project" value="InterPro"/>
</dbReference>
<accession>A0A7H1NPE8</accession>
<keyword evidence="3" id="KW-1185">Reference proteome</keyword>
<dbReference type="GO" id="GO:0019284">
    <property type="term" value="P:L-methionine salvage from S-adenosylmethionine"/>
    <property type="evidence" value="ECO:0007669"/>
    <property type="project" value="TreeGrafter"/>
</dbReference>
<gene>
    <name evidence="2" type="primary">mtnN</name>
    <name evidence="2" type="ORF">JGUZn3_04080</name>
</gene>
<dbReference type="Pfam" id="PF01048">
    <property type="entry name" value="PNP_UDP_1"/>
    <property type="match status" value="1"/>
</dbReference>
<dbReference type="KEGG" id="ebla:JGUZn3_04080"/>
<evidence type="ECO:0000313" key="2">
    <source>
        <dbReference type="EMBL" id="QNT77658.1"/>
    </source>
</evidence>
<dbReference type="RefSeq" id="WP_203414095.1">
    <property type="nucleotide sequence ID" value="NZ_CP060244.1"/>
</dbReference>
<organism evidence="2 3">
    <name type="scientific">Entomobacter blattae</name>
    <dbReference type="NCBI Taxonomy" id="2762277"/>
    <lineage>
        <taxon>Bacteria</taxon>
        <taxon>Pseudomonadati</taxon>
        <taxon>Pseudomonadota</taxon>
        <taxon>Alphaproteobacteria</taxon>
        <taxon>Acetobacterales</taxon>
        <taxon>Acetobacteraceae</taxon>
        <taxon>Entomobacter</taxon>
    </lineage>
</organism>
<evidence type="ECO:0000259" key="1">
    <source>
        <dbReference type="Pfam" id="PF01048"/>
    </source>
</evidence>
<name>A0A7H1NPE8_9PROT</name>
<dbReference type="InterPro" id="IPR035994">
    <property type="entry name" value="Nucleoside_phosphorylase_sf"/>
</dbReference>
<dbReference type="EC" id="3.2.2.9" evidence="2"/>
<protein>
    <submittedName>
        <fullName evidence="2">5'-methylthioadenosine/S-adenosylhomocysteine nucleosidase</fullName>
        <ecNumber evidence="2">3.2.2.9</ecNumber>
    </submittedName>
</protein>
<dbReference type="InterPro" id="IPR000845">
    <property type="entry name" value="Nucleoside_phosphorylase_d"/>
</dbReference>
<dbReference type="GO" id="GO:0008782">
    <property type="term" value="F:adenosylhomocysteine nucleosidase activity"/>
    <property type="evidence" value="ECO:0007669"/>
    <property type="project" value="UniProtKB-EC"/>
</dbReference>
<dbReference type="SUPFAM" id="SSF53167">
    <property type="entry name" value="Purine and uridine phosphorylases"/>
    <property type="match status" value="1"/>
</dbReference>
<feature type="domain" description="Nucleoside phosphorylase" evidence="1">
    <location>
        <begin position="106"/>
        <end position="158"/>
    </location>
</feature>
<proteinExistence type="predicted"/>
<dbReference type="GO" id="GO:0005829">
    <property type="term" value="C:cytosol"/>
    <property type="evidence" value="ECO:0007669"/>
    <property type="project" value="TreeGrafter"/>
</dbReference>
<reference evidence="2 3" key="1">
    <citation type="submission" date="2020-08" db="EMBL/GenBank/DDBJ databases">
        <title>Complete genome sequence of Entomobacter blattae G55GP.</title>
        <authorList>
            <person name="Poehlein A."/>
            <person name="Guzman J."/>
            <person name="Daniel R."/>
            <person name="Vilcinskas A."/>
        </authorList>
    </citation>
    <scope>NUCLEOTIDE SEQUENCE [LARGE SCALE GENOMIC DNA]</scope>
    <source>
        <strain evidence="2 3">G55GP</strain>
    </source>
</reference>
<sequence length="219" mass="23527">MKLGIVVGMQSEARLARQFAPTARIVPSGATFLGAQGAVKALLKFRCNAVLSFGLAAGLSPIQKAGTVIIPHTVWHKGTAWEVDKTLWHRVGGKALSVNNNDIVHVDHIVASAAEKRNLALRYPSCVALDMESGIVAEQCHAAGIPFAVVRVICDDAKRSLPPLVQGVLSQQGHIQAQSILTSLLFYPWQIPSLIGLAFESARAEAALKRHIQKMTLQS</sequence>
<dbReference type="Proteomes" id="UP000516349">
    <property type="component" value="Chromosome"/>
</dbReference>
<dbReference type="EMBL" id="CP060244">
    <property type="protein sequence ID" value="QNT77658.1"/>
    <property type="molecule type" value="Genomic_DNA"/>
</dbReference>
<dbReference type="AlphaFoldDB" id="A0A7H1NPE8"/>
<dbReference type="PANTHER" id="PTHR46832">
    <property type="entry name" value="5'-METHYLTHIOADENOSINE/S-ADENOSYLHOMOCYSTEINE NUCLEOSIDASE"/>
    <property type="match status" value="1"/>
</dbReference>
<dbReference type="GO" id="GO:0008930">
    <property type="term" value="F:methylthioadenosine nucleosidase activity"/>
    <property type="evidence" value="ECO:0007669"/>
    <property type="project" value="TreeGrafter"/>
</dbReference>
<dbReference type="PANTHER" id="PTHR46832:SF1">
    <property type="entry name" value="5'-METHYLTHIOADENOSINE_S-ADENOSYLHOMOCYSTEINE NUCLEOSIDASE"/>
    <property type="match status" value="1"/>
</dbReference>
<keyword evidence="2" id="KW-0326">Glycosidase</keyword>
<evidence type="ECO:0000313" key="3">
    <source>
        <dbReference type="Proteomes" id="UP000516349"/>
    </source>
</evidence>
<keyword evidence="2" id="KW-0378">Hydrolase</keyword>